<dbReference type="InterPro" id="IPR001387">
    <property type="entry name" value="Cro/C1-type_HTH"/>
</dbReference>
<comment type="caution">
    <text evidence="2">The sequence shown here is derived from an EMBL/GenBank/DDBJ whole genome shotgun (WGS) entry which is preliminary data.</text>
</comment>
<name>A0A150WJ59_BDEBC</name>
<keyword evidence="3" id="KW-1185">Reference proteome</keyword>
<accession>A0A150WJ59</accession>
<dbReference type="SUPFAM" id="SSF47413">
    <property type="entry name" value="lambda repressor-like DNA-binding domains"/>
    <property type="match status" value="1"/>
</dbReference>
<protein>
    <recommendedName>
        <fullName evidence="1">DUF4423 domain-containing protein</fullName>
    </recommendedName>
</protein>
<dbReference type="InterPro" id="IPR025537">
    <property type="entry name" value="DUF4423"/>
</dbReference>
<proteinExistence type="predicted"/>
<evidence type="ECO:0000313" key="2">
    <source>
        <dbReference type="EMBL" id="KYG63746.1"/>
    </source>
</evidence>
<feature type="domain" description="DUF4423" evidence="1">
    <location>
        <begin position="98"/>
        <end position="263"/>
    </location>
</feature>
<organism evidence="2 3">
    <name type="scientific">Bdellovibrio bacteriovorus</name>
    <dbReference type="NCBI Taxonomy" id="959"/>
    <lineage>
        <taxon>Bacteria</taxon>
        <taxon>Pseudomonadati</taxon>
        <taxon>Bdellovibrionota</taxon>
        <taxon>Bdellovibrionia</taxon>
        <taxon>Bdellovibrionales</taxon>
        <taxon>Pseudobdellovibrionaceae</taxon>
        <taxon>Bdellovibrio</taxon>
    </lineage>
</organism>
<dbReference type="GO" id="GO:0003677">
    <property type="term" value="F:DNA binding"/>
    <property type="evidence" value="ECO:0007669"/>
    <property type="project" value="InterPro"/>
</dbReference>
<dbReference type="RefSeq" id="WP_061835640.1">
    <property type="nucleotide sequence ID" value="NZ_LUKE01000003.1"/>
</dbReference>
<evidence type="ECO:0000313" key="3">
    <source>
        <dbReference type="Proteomes" id="UP000075320"/>
    </source>
</evidence>
<dbReference type="OrthoDB" id="5290839at2"/>
<dbReference type="Proteomes" id="UP000075320">
    <property type="component" value="Unassembled WGS sequence"/>
</dbReference>
<gene>
    <name evidence="2" type="ORF">AZI86_13050</name>
</gene>
<dbReference type="EMBL" id="LUKE01000003">
    <property type="protein sequence ID" value="KYG63746.1"/>
    <property type="molecule type" value="Genomic_DNA"/>
</dbReference>
<sequence length="270" mass="30389">MQTTYRDILLQIYQDRSVANPSYSMRSFARDLGVPSSTLSEVLSRKKGISPRRALQFAKLLRLPEWQSQLFCDLVTQDHAKSPADRRAAKIRISERKQENSLRLINHTAMRALTSWVDLAILELTYLPEFKPAASWISKKIDASETSVTDSISRLKTAGLLTCDESTNKWIDASPLFSTTDGIPSEAIRKFHRSVLNLAIKKLDTADIEKRTVKTAVISLSKDRVPRAKKILDEAIAKIVSLADESHQTREDVMCFSAQLFSVINPKGEL</sequence>
<dbReference type="NCBIfam" id="TIGR02147">
    <property type="entry name" value="Fsuc_second"/>
    <property type="match status" value="1"/>
</dbReference>
<evidence type="ECO:0000259" key="1">
    <source>
        <dbReference type="Pfam" id="PF14394"/>
    </source>
</evidence>
<dbReference type="CDD" id="cd00093">
    <property type="entry name" value="HTH_XRE"/>
    <property type="match status" value="1"/>
</dbReference>
<dbReference type="InterPro" id="IPR010982">
    <property type="entry name" value="Lambda_DNA-bd_dom_sf"/>
</dbReference>
<dbReference type="InterPro" id="IPR011873">
    <property type="entry name" value="CHP02147"/>
</dbReference>
<dbReference type="Pfam" id="PF14394">
    <property type="entry name" value="DUF4423"/>
    <property type="match status" value="1"/>
</dbReference>
<reference evidence="2 3" key="1">
    <citation type="submission" date="2016-03" db="EMBL/GenBank/DDBJ databases">
        <authorList>
            <person name="Ploux O."/>
        </authorList>
    </citation>
    <scope>NUCLEOTIDE SEQUENCE [LARGE SCALE GENOMIC DNA]</scope>
    <source>
        <strain evidence="2 3">R0</strain>
    </source>
</reference>
<dbReference type="AlphaFoldDB" id="A0A150WJ59"/>
<dbReference type="Gene3D" id="1.10.260.40">
    <property type="entry name" value="lambda repressor-like DNA-binding domains"/>
    <property type="match status" value="1"/>
</dbReference>